<accession>A0ABP4UPE8</accession>
<dbReference type="InterPro" id="IPR050301">
    <property type="entry name" value="NTE"/>
</dbReference>
<keyword evidence="1 4" id="KW-0378">Hydrolase</keyword>
<evidence type="ECO:0000256" key="2">
    <source>
        <dbReference type="ARBA" id="ARBA00022963"/>
    </source>
</evidence>
<comment type="caution">
    <text evidence="4">Lacks conserved residue(s) required for the propagation of feature annotation.</text>
</comment>
<dbReference type="PROSITE" id="PS51635">
    <property type="entry name" value="PNPLA"/>
    <property type="match status" value="1"/>
</dbReference>
<name>A0ABP4UPE8_9ACTN</name>
<feature type="domain" description="PNPLA" evidence="5">
    <location>
        <begin position="30"/>
        <end position="201"/>
    </location>
</feature>
<evidence type="ECO:0000256" key="4">
    <source>
        <dbReference type="PROSITE-ProRule" id="PRU01161"/>
    </source>
</evidence>
<dbReference type="EMBL" id="BAAANF010000020">
    <property type="protein sequence ID" value="GAA1706425.1"/>
    <property type="molecule type" value="Genomic_DNA"/>
</dbReference>
<reference evidence="7" key="1">
    <citation type="journal article" date="2019" name="Int. J. Syst. Evol. Microbiol.">
        <title>The Global Catalogue of Microorganisms (GCM) 10K type strain sequencing project: providing services to taxonomists for standard genome sequencing and annotation.</title>
        <authorList>
            <consortium name="The Broad Institute Genomics Platform"/>
            <consortium name="The Broad Institute Genome Sequencing Center for Infectious Disease"/>
            <person name="Wu L."/>
            <person name="Ma J."/>
        </authorList>
    </citation>
    <scope>NUCLEOTIDE SEQUENCE [LARGE SCALE GENOMIC DNA]</scope>
    <source>
        <strain evidence="7">JCM 14307</strain>
    </source>
</reference>
<feature type="active site" description="Nucleophile" evidence="4">
    <location>
        <position position="65"/>
    </location>
</feature>
<dbReference type="CDD" id="cd07208">
    <property type="entry name" value="Pat_hypo_Ecoli_yjju_like"/>
    <property type="match status" value="1"/>
</dbReference>
<organism evidence="6 7">
    <name type="scientific">Kribbella yunnanensis</name>
    <dbReference type="NCBI Taxonomy" id="190194"/>
    <lineage>
        <taxon>Bacteria</taxon>
        <taxon>Bacillati</taxon>
        <taxon>Actinomycetota</taxon>
        <taxon>Actinomycetes</taxon>
        <taxon>Propionibacteriales</taxon>
        <taxon>Kribbellaceae</taxon>
        <taxon>Kribbella</taxon>
    </lineage>
</organism>
<dbReference type="InterPro" id="IPR002641">
    <property type="entry name" value="PNPLA_dom"/>
</dbReference>
<dbReference type="SUPFAM" id="SSF52151">
    <property type="entry name" value="FabD/lysophospholipase-like"/>
    <property type="match status" value="1"/>
</dbReference>
<sequence>MNDSVRQLLLDRRDQGSLPGRRTDDARLVLLIEGGSSRGAFSSGMTVAIEQLGLLPLFDAVYGSSAGSLNGAWLLCGRADSTKHAWWDRTIMGTTISPRRLLSRQPVVDTHYLVNTVYTEVMPMGFQEVLDNPVEFHPVATDAQTGKSTDLHPHLHDQASLQTALRASAAMPLLAGPPVELDGRAYVDAGVTEGTPIRTALAQNATHVVALRTRRLNEKQSAPSRAERLFLNRWFARFAPGALDPWLRRVEIRAEEEALLAEHPATIQIRPPADSLSIGRTERRPQPLRAAVQTGRQVAMEALSLGVESWRHV</sequence>
<keyword evidence="2 4" id="KW-0442">Lipid degradation</keyword>
<dbReference type="Proteomes" id="UP001500280">
    <property type="component" value="Unassembled WGS sequence"/>
</dbReference>
<evidence type="ECO:0000256" key="1">
    <source>
        <dbReference type="ARBA" id="ARBA00022801"/>
    </source>
</evidence>
<protein>
    <submittedName>
        <fullName evidence="6">Patatin family protein</fullName>
    </submittedName>
</protein>
<evidence type="ECO:0000313" key="6">
    <source>
        <dbReference type="EMBL" id="GAA1706425.1"/>
    </source>
</evidence>
<proteinExistence type="predicted"/>
<dbReference type="PANTHER" id="PTHR14226">
    <property type="entry name" value="NEUROPATHY TARGET ESTERASE/SWISS CHEESE D.MELANOGASTER"/>
    <property type="match status" value="1"/>
</dbReference>
<dbReference type="InterPro" id="IPR037483">
    <property type="entry name" value="YjjU-like"/>
</dbReference>
<dbReference type="RefSeq" id="WP_344159908.1">
    <property type="nucleotide sequence ID" value="NZ_BAAANF010000020.1"/>
</dbReference>
<keyword evidence="3 4" id="KW-0443">Lipid metabolism</keyword>
<comment type="caution">
    <text evidence="6">The sequence shown here is derived from an EMBL/GenBank/DDBJ whole genome shotgun (WGS) entry which is preliminary data.</text>
</comment>
<evidence type="ECO:0000256" key="3">
    <source>
        <dbReference type="ARBA" id="ARBA00023098"/>
    </source>
</evidence>
<evidence type="ECO:0000259" key="5">
    <source>
        <dbReference type="PROSITE" id="PS51635"/>
    </source>
</evidence>
<dbReference type="InterPro" id="IPR016035">
    <property type="entry name" value="Acyl_Trfase/lysoPLipase"/>
</dbReference>
<evidence type="ECO:0000313" key="7">
    <source>
        <dbReference type="Proteomes" id="UP001500280"/>
    </source>
</evidence>
<feature type="active site" description="Proton acceptor" evidence="4">
    <location>
        <position position="188"/>
    </location>
</feature>
<dbReference type="Gene3D" id="3.40.1090.10">
    <property type="entry name" value="Cytosolic phospholipase A2 catalytic domain"/>
    <property type="match status" value="2"/>
</dbReference>
<dbReference type="Pfam" id="PF01734">
    <property type="entry name" value="Patatin"/>
    <property type="match status" value="1"/>
</dbReference>
<keyword evidence="7" id="KW-1185">Reference proteome</keyword>
<gene>
    <name evidence="6" type="ORF">GCM10009745_62880</name>
</gene>
<feature type="short sequence motif" description="GXSXG" evidence="4">
    <location>
        <begin position="63"/>
        <end position="67"/>
    </location>
</feature>
<dbReference type="PANTHER" id="PTHR14226:SF64">
    <property type="entry name" value="PNPLA DOMAIN-CONTAINING PROTEIN"/>
    <property type="match status" value="1"/>
</dbReference>